<dbReference type="PANTHER" id="PTHR13370:SF3">
    <property type="entry name" value="TRNA (GUANINE(10)-N2)-METHYLTRANSFERASE HOMOLOG"/>
    <property type="match status" value="1"/>
</dbReference>
<comment type="similarity">
    <text evidence="1">Belongs to the N(4)/N(6)-methyltransferase family. N(4) subfamily.</text>
</comment>
<dbReference type="PRINTS" id="PR00508">
    <property type="entry name" value="S21N4MTFRASE"/>
</dbReference>
<dbReference type="Gene3D" id="3.40.50.150">
    <property type="entry name" value="Vaccinia Virus protein VP39"/>
    <property type="match status" value="1"/>
</dbReference>
<gene>
    <name evidence="10" type="ORF">ZNDK_1216</name>
</gene>
<comment type="caution">
    <text evidence="10">The sequence shown here is derived from an EMBL/GenBank/DDBJ whole genome shotgun (WGS) entry which is preliminary data.</text>
</comment>
<evidence type="ECO:0000256" key="1">
    <source>
        <dbReference type="ARBA" id="ARBA00010203"/>
    </source>
</evidence>
<protein>
    <recommendedName>
        <fullName evidence="8">Methyltransferase</fullName>
        <ecNumber evidence="8">2.1.1.-</ecNumber>
    </recommendedName>
</protein>
<dbReference type="GO" id="GO:0009007">
    <property type="term" value="F:site-specific DNA-methyltransferase (adenine-specific) activity"/>
    <property type="evidence" value="ECO:0007669"/>
    <property type="project" value="TreeGrafter"/>
</dbReference>
<dbReference type="PANTHER" id="PTHR13370">
    <property type="entry name" value="RNA METHYLASE-RELATED"/>
    <property type="match status" value="1"/>
</dbReference>
<organism evidence="10 11">
    <name type="scientific">Candidatus Desulfovibrio kirbyi</name>
    <dbReference type="NCBI Taxonomy" id="2696086"/>
    <lineage>
        <taxon>Bacteria</taxon>
        <taxon>Pseudomonadati</taxon>
        <taxon>Thermodesulfobacteriota</taxon>
        <taxon>Desulfovibrionia</taxon>
        <taxon>Desulfovibrionales</taxon>
        <taxon>Desulfovibrionaceae</taxon>
        <taxon>Desulfovibrio</taxon>
    </lineage>
</organism>
<dbReference type="EC" id="2.1.1.-" evidence="8"/>
<comment type="catalytic activity">
    <reaction evidence="7">
        <text>a 2'-deoxycytidine in DNA + S-adenosyl-L-methionine = an N(4)-methyl-2'-deoxycytidine in DNA + S-adenosyl-L-homocysteine + H(+)</text>
        <dbReference type="Rhea" id="RHEA:16857"/>
        <dbReference type="Rhea" id="RHEA-COMP:11369"/>
        <dbReference type="Rhea" id="RHEA-COMP:13674"/>
        <dbReference type="ChEBI" id="CHEBI:15378"/>
        <dbReference type="ChEBI" id="CHEBI:57856"/>
        <dbReference type="ChEBI" id="CHEBI:59789"/>
        <dbReference type="ChEBI" id="CHEBI:85452"/>
        <dbReference type="ChEBI" id="CHEBI:137933"/>
        <dbReference type="EC" id="2.1.1.113"/>
    </reaction>
</comment>
<dbReference type="InterPro" id="IPR029063">
    <property type="entry name" value="SAM-dependent_MTases_sf"/>
</dbReference>
<dbReference type="InterPro" id="IPR001091">
    <property type="entry name" value="RM_Methyltransferase"/>
</dbReference>
<dbReference type="EMBL" id="BLLL01000018">
    <property type="protein sequence ID" value="GFH63445.1"/>
    <property type="molecule type" value="Genomic_DNA"/>
</dbReference>
<feature type="domain" description="DNA methylase N-4/N-6" evidence="9">
    <location>
        <begin position="37"/>
        <end position="243"/>
    </location>
</feature>
<dbReference type="GO" id="GO:0005737">
    <property type="term" value="C:cytoplasm"/>
    <property type="evidence" value="ECO:0007669"/>
    <property type="project" value="TreeGrafter"/>
</dbReference>
<dbReference type="Pfam" id="PF01555">
    <property type="entry name" value="N6_N4_Mtase"/>
    <property type="match status" value="1"/>
</dbReference>
<dbReference type="GO" id="GO:0003677">
    <property type="term" value="F:DNA binding"/>
    <property type="evidence" value="ECO:0007669"/>
    <property type="project" value="UniProtKB-KW"/>
</dbReference>
<dbReference type="GO" id="GO:0008170">
    <property type="term" value="F:N-methyltransferase activity"/>
    <property type="evidence" value="ECO:0007669"/>
    <property type="project" value="InterPro"/>
</dbReference>
<dbReference type="GO" id="GO:0015667">
    <property type="term" value="F:site-specific DNA-methyltransferase (cytosine-N4-specific) activity"/>
    <property type="evidence" value="ECO:0007669"/>
    <property type="project" value="UniProtKB-EC"/>
</dbReference>
<dbReference type="InterPro" id="IPR002941">
    <property type="entry name" value="DNA_methylase_N4/N6"/>
</dbReference>
<evidence type="ECO:0000256" key="8">
    <source>
        <dbReference type="RuleBase" id="RU362026"/>
    </source>
</evidence>
<keyword evidence="5" id="KW-0680">Restriction system</keyword>
<dbReference type="GO" id="GO:0009307">
    <property type="term" value="P:DNA restriction-modification system"/>
    <property type="evidence" value="ECO:0007669"/>
    <property type="project" value="UniProtKB-KW"/>
</dbReference>
<sequence length="269" mass="30654">MQFLQEDTEIALDSCINKFLCGDALETMRRLPDETFDLVVTSPPYNLKNSTGNGMKNGRGGKWANARLIQGYADHGDCMPHKEYAKWQRDCLTEMLRLIKEDGAIFYNHKWRVQGGLLQDRQDIVTGFPLRQIIIWKRSGGINFNQGYFLPTYEVIYLICKQKFRLAKGGNSYGDLWDIPQEMKNDHPAPFPVALIERIISSTNASLVLDPFMGSGTTAIAAYTLNRNFVGIELSQEYVKYAERRLFEKITTPNLLRITSKTTKKAALI</sequence>
<evidence type="ECO:0000256" key="3">
    <source>
        <dbReference type="ARBA" id="ARBA00022679"/>
    </source>
</evidence>
<name>A0A6L2R7G6_9BACT</name>
<evidence type="ECO:0000313" key="10">
    <source>
        <dbReference type="EMBL" id="GFH63445.1"/>
    </source>
</evidence>
<evidence type="ECO:0000313" key="11">
    <source>
        <dbReference type="Proteomes" id="UP000505077"/>
    </source>
</evidence>
<keyword evidence="3" id="KW-0808">Transferase</keyword>
<accession>A0A6L2R7G6</accession>
<keyword evidence="4" id="KW-0949">S-adenosyl-L-methionine</keyword>
<dbReference type="PROSITE" id="PS00093">
    <property type="entry name" value="N4_MTASE"/>
    <property type="match status" value="1"/>
</dbReference>
<evidence type="ECO:0000256" key="6">
    <source>
        <dbReference type="ARBA" id="ARBA00023125"/>
    </source>
</evidence>
<evidence type="ECO:0000259" key="9">
    <source>
        <dbReference type="Pfam" id="PF01555"/>
    </source>
</evidence>
<dbReference type="InterPro" id="IPR017985">
    <property type="entry name" value="MeTrfase_CN4_CS"/>
</dbReference>
<dbReference type="SUPFAM" id="SSF53335">
    <property type="entry name" value="S-adenosyl-L-methionine-dependent methyltransferases"/>
    <property type="match status" value="1"/>
</dbReference>
<evidence type="ECO:0000256" key="2">
    <source>
        <dbReference type="ARBA" id="ARBA00022603"/>
    </source>
</evidence>
<dbReference type="Proteomes" id="UP000505077">
    <property type="component" value="Unassembled WGS sequence"/>
</dbReference>
<evidence type="ECO:0000256" key="7">
    <source>
        <dbReference type="ARBA" id="ARBA00049120"/>
    </source>
</evidence>
<proteinExistence type="inferred from homology"/>
<evidence type="ECO:0000256" key="5">
    <source>
        <dbReference type="ARBA" id="ARBA00022747"/>
    </source>
</evidence>
<dbReference type="GO" id="GO:0032259">
    <property type="term" value="P:methylation"/>
    <property type="evidence" value="ECO:0007669"/>
    <property type="project" value="UniProtKB-KW"/>
</dbReference>
<evidence type="ECO:0000256" key="4">
    <source>
        <dbReference type="ARBA" id="ARBA00022691"/>
    </source>
</evidence>
<keyword evidence="6" id="KW-0238">DNA-binding</keyword>
<keyword evidence="2 10" id="KW-0489">Methyltransferase</keyword>
<reference evidence="10 11" key="1">
    <citation type="journal article" date="2020" name="ISME J.">
        <title>Parallel Reductive Genome Evolution in Desulfovibrio Ectosymbionts Independently Acquired by Trichonympha Protists in the Termite Gut.</title>
        <authorList>
            <person name="Takeuchi M."/>
            <person name="Kuwahara H."/>
            <person name="Murakami T."/>
            <person name="Takahashi K."/>
            <person name="Kajitani R."/>
            <person name="Toyoda A."/>
            <person name="Itoh T."/>
            <person name="Ohkuma M."/>
            <person name="Hongoh Y."/>
        </authorList>
    </citation>
    <scope>NUCLEOTIDE SEQUENCE [LARGE SCALE GENOMIC DNA]</scope>
    <source>
        <strain evidence="10">ZnDsv-02</strain>
    </source>
</reference>
<dbReference type="AlphaFoldDB" id="A0A6L2R7G6"/>